<keyword evidence="6" id="KW-1185">Reference proteome</keyword>
<gene>
    <name evidence="5" type="ORF">B9G98_04412</name>
</gene>
<feature type="region of interest" description="Disordered" evidence="2">
    <location>
        <begin position="11"/>
        <end position="102"/>
    </location>
</feature>
<dbReference type="Pfam" id="PF00307">
    <property type="entry name" value="CH"/>
    <property type="match status" value="1"/>
</dbReference>
<comment type="caution">
    <text evidence="5">The sequence shown here is derived from an EMBL/GenBank/DDBJ whole genome shotgun (WGS) entry which is preliminary data.</text>
</comment>
<dbReference type="GO" id="GO:0005096">
    <property type="term" value="F:GTPase activator activity"/>
    <property type="evidence" value="ECO:0007669"/>
    <property type="project" value="TreeGrafter"/>
</dbReference>
<dbReference type="GeneID" id="36518160"/>
<feature type="coiled-coil region" evidence="1">
    <location>
        <begin position="482"/>
        <end position="509"/>
    </location>
</feature>
<evidence type="ECO:0000259" key="4">
    <source>
        <dbReference type="PROSITE" id="PS50021"/>
    </source>
</evidence>
<organism evidence="5 6">
    <name type="scientific">Wickerhamiella sorbophila</name>
    <dbReference type="NCBI Taxonomy" id="45607"/>
    <lineage>
        <taxon>Eukaryota</taxon>
        <taxon>Fungi</taxon>
        <taxon>Dikarya</taxon>
        <taxon>Ascomycota</taxon>
        <taxon>Saccharomycotina</taxon>
        <taxon>Dipodascomycetes</taxon>
        <taxon>Dipodascales</taxon>
        <taxon>Trichomonascaceae</taxon>
        <taxon>Wickerhamiella</taxon>
    </lineage>
</organism>
<proteinExistence type="predicted"/>
<dbReference type="CDD" id="cd21206">
    <property type="entry name" value="CH_IQGAP"/>
    <property type="match status" value="1"/>
</dbReference>
<dbReference type="InterPro" id="IPR001715">
    <property type="entry name" value="CH_dom"/>
</dbReference>
<dbReference type="SMART" id="SM00015">
    <property type="entry name" value="IQ"/>
    <property type="match status" value="5"/>
</dbReference>
<dbReference type="Gene3D" id="1.10.418.10">
    <property type="entry name" value="Calponin-like domain"/>
    <property type="match status" value="1"/>
</dbReference>
<evidence type="ECO:0000259" key="3">
    <source>
        <dbReference type="PROSITE" id="PS50018"/>
    </source>
</evidence>
<dbReference type="GO" id="GO:0005516">
    <property type="term" value="F:calmodulin binding"/>
    <property type="evidence" value="ECO:0007669"/>
    <property type="project" value="TreeGrafter"/>
</dbReference>
<feature type="coiled-coil region" evidence="1">
    <location>
        <begin position="630"/>
        <end position="657"/>
    </location>
</feature>
<dbReference type="InterPro" id="IPR000593">
    <property type="entry name" value="RasGAP_C"/>
</dbReference>
<evidence type="ECO:0000256" key="1">
    <source>
        <dbReference type="SAM" id="Coils"/>
    </source>
</evidence>
<dbReference type="GO" id="GO:0110085">
    <property type="term" value="C:mitotic actomyosin contractile ring"/>
    <property type="evidence" value="ECO:0007669"/>
    <property type="project" value="TreeGrafter"/>
</dbReference>
<dbReference type="InterPro" id="IPR036872">
    <property type="entry name" value="CH_dom_sf"/>
</dbReference>
<dbReference type="InterPro" id="IPR008936">
    <property type="entry name" value="Rho_GTPase_activation_prot"/>
</dbReference>
<dbReference type="PROSITE" id="PS50021">
    <property type="entry name" value="CH"/>
    <property type="match status" value="1"/>
</dbReference>
<keyword evidence="1" id="KW-0175">Coiled coil</keyword>
<evidence type="ECO:0000256" key="2">
    <source>
        <dbReference type="SAM" id="MobiDB-lite"/>
    </source>
</evidence>
<dbReference type="SMART" id="SM00033">
    <property type="entry name" value="CH"/>
    <property type="match status" value="1"/>
</dbReference>
<feature type="domain" description="Ras-GAP" evidence="3">
    <location>
        <begin position="741"/>
        <end position="971"/>
    </location>
</feature>
<dbReference type="STRING" id="45607.A0A2T0FP81"/>
<dbReference type="Pfam" id="PF00612">
    <property type="entry name" value="IQ"/>
    <property type="match status" value="2"/>
</dbReference>
<accession>A0A2T0FP81</accession>
<protein>
    <submittedName>
        <fullName evidence="5">Ras GTPase-activating-like protein rng2</fullName>
    </submittedName>
</protein>
<dbReference type="PROSITE" id="PS50018">
    <property type="entry name" value="RAS_GTPASE_ACTIV_2"/>
    <property type="match status" value="1"/>
</dbReference>
<dbReference type="SUPFAM" id="SSF143885">
    <property type="entry name" value="RGC domain-like"/>
    <property type="match status" value="1"/>
</dbReference>
<dbReference type="PANTHER" id="PTHR14149:SF14">
    <property type="entry name" value="CALPONIN-HOMOLOGY (CH) DOMAIN-CONTAINING PROTEIN"/>
    <property type="match status" value="1"/>
</dbReference>
<feature type="region of interest" description="Disordered" evidence="2">
    <location>
        <begin position="658"/>
        <end position="682"/>
    </location>
</feature>
<dbReference type="OrthoDB" id="775356at2759"/>
<name>A0A2T0FP81_9ASCO</name>
<dbReference type="EMBL" id="NDIQ01000022">
    <property type="protein sequence ID" value="PRT56792.1"/>
    <property type="molecule type" value="Genomic_DNA"/>
</dbReference>
<dbReference type="InterPro" id="IPR000048">
    <property type="entry name" value="IQ_motif_EF-hand-BS"/>
</dbReference>
<feature type="domain" description="Calponin-homology (CH)" evidence="4">
    <location>
        <begin position="150"/>
        <end position="256"/>
    </location>
</feature>
<dbReference type="SUPFAM" id="SSF48350">
    <property type="entry name" value="GTPase activation domain, GAP"/>
    <property type="match status" value="1"/>
</dbReference>
<feature type="compositionally biased region" description="Polar residues" evidence="2">
    <location>
        <begin position="12"/>
        <end position="37"/>
    </location>
</feature>
<dbReference type="GO" id="GO:1903479">
    <property type="term" value="P:mitotic actomyosin contractile ring assembly actin filament organization"/>
    <property type="evidence" value="ECO:0007669"/>
    <property type="project" value="TreeGrafter"/>
</dbReference>
<dbReference type="Proteomes" id="UP000238350">
    <property type="component" value="Unassembled WGS sequence"/>
</dbReference>
<dbReference type="PROSITE" id="PS50096">
    <property type="entry name" value="IQ"/>
    <property type="match status" value="4"/>
</dbReference>
<evidence type="ECO:0000313" key="5">
    <source>
        <dbReference type="EMBL" id="PRT56792.1"/>
    </source>
</evidence>
<dbReference type="Pfam" id="PF00616">
    <property type="entry name" value="RasGAP"/>
    <property type="match status" value="1"/>
</dbReference>
<dbReference type="SMART" id="SM00323">
    <property type="entry name" value="RasGAP"/>
    <property type="match status" value="1"/>
</dbReference>
<dbReference type="Pfam" id="PF03836">
    <property type="entry name" value="RasGAP_C"/>
    <property type="match status" value="1"/>
</dbReference>
<reference evidence="5 6" key="1">
    <citation type="submission" date="2017-04" db="EMBL/GenBank/DDBJ databases">
        <title>Genome sequencing of [Candida] sorbophila.</title>
        <authorList>
            <person name="Ahn J.O."/>
        </authorList>
    </citation>
    <scope>NUCLEOTIDE SEQUENCE [LARGE SCALE GENOMIC DNA]</scope>
    <source>
        <strain evidence="5 6">DS02</strain>
    </source>
</reference>
<sequence>MKPVAERYLQTLEKNNLAQENGSTSPKPHSPAKSTSRPPADQIRISPIRTTPRKSVAPMRVITPVRATGSPNRTTAGSDLRANASPARYGSPKASPSRSPFRGTIKGIEQVYDAEELPGLHRKKLQHDEDKSEVAVWDRERKNLQAYEYLCHVEEAKEWMEGVLGETLPDAIDLPEKLVDGVILAKITRHFRPDLVKRIFEHKRLQYRHIDNIDCFFKFIADVRVPDLFTFELIDLYERRNIPKVIYCIHALSHILANDDLAPQIGNLLGKVDFTDDQLSFTQRGLDASGLSMPNFATFRDDKERKVSLKLEPPRVKTPPPPAEPSADELALDVAAVHLTAEEILLMELEALEPEITAVQAQCRRKLYENRSMVLQNKMDHHVHTYVYLQAACRGYLARTASPATQFVAQRKSRSLECLQAVVRGQQLRMSILSIDEYMASNKALISNLQAAARAFVARRRFSTSRAALHNDGDGVTSLQSVIRANQLREKISEQKAELEKNQKAITAVQSHFRGVLSRFRMGCLFDDLDQEIVGIVGMQACVRGYLARNSLVVRTSNWDAHSDKIKTIQNLWRARRLAKAYQSLIADPNPGFNTIKQFVHLLNDSDADYHEEMELERSRKEVADSVQANEKLERYIDKLDTKIALLLRNKISLEEAVSQMPTKPPSELDSVLRSSHGSSGGKLSDDVFDLKALNKTSRQRLELYQGMFYVLQTKHEYLARLMSTNQMANVPERETKQIADWILQLFANAYKPREEFFLLQMLSCSLRLEMDSTGSLHEFIRGPSMAWRLFETLNRRKASYAAARTVLTGAVTTTLSVTDLNVESDPLVIYRSFVAADEAQGIYNRDPNATIDVAIQDPQTRSQFVKNLQQLRELSYTFIEALDANVDALPYYVRHLAREVALHGARKVAAGGMNLNQTAWLTLVGKIVFNHFLIPSMLAADSTGIVDQALDMRQATSLGAIAKILVQCASFQPFRSDEQYLQPLNEFVSQSGERLQQIFKRVIDIKDIQTQFCMTNLDDVTSHLRPQLTMKTSDVLALHSLIFQKLDAITDSNDSVLRPVVKQLGPLPSDARDILDIARFTTVKLDLNPSYGSSAVTNGASAGQFTTAKRCLISVLMVQPGNDLMSILVAPVTEQDEDNYGEFRSQVHDSELGELTFRELKLLTLEKILDLESSGRISRENGYQELLNSLADDIRNKHERRNSRSRELALCSATLVSLNDKNKYLKKRLGAYEGYIEDTMQTLQENNQNKKKKKKTPLLLKFLQELGISRSKVTNARFGAYKYSADKIRDRGILVHLKGYSERQMRDVNFTFKSEEASKFIVQVAYKGIQLPGGQATLTLDDLLNRQYSSQAYVDLFDDVVRLHTDRLLHFIFHKFYGAE</sequence>
<dbReference type="Gene3D" id="1.10.506.10">
    <property type="entry name" value="GTPase Activation - p120gap, domain 1"/>
    <property type="match status" value="1"/>
</dbReference>
<evidence type="ECO:0000313" key="6">
    <source>
        <dbReference type="Proteomes" id="UP000238350"/>
    </source>
</evidence>
<dbReference type="GO" id="GO:0051015">
    <property type="term" value="F:actin filament binding"/>
    <property type="evidence" value="ECO:0007669"/>
    <property type="project" value="TreeGrafter"/>
</dbReference>
<dbReference type="RefSeq" id="XP_024666737.1">
    <property type="nucleotide sequence ID" value="XM_024810969.1"/>
</dbReference>
<dbReference type="InterPro" id="IPR001936">
    <property type="entry name" value="RasGAP_dom"/>
</dbReference>
<dbReference type="PANTHER" id="PTHR14149">
    <property type="entry name" value="RAS GTPASE-ACTIVATING PROTEIN WITH IQ MOTIF"/>
    <property type="match status" value="1"/>
</dbReference>
<dbReference type="SUPFAM" id="SSF47576">
    <property type="entry name" value="Calponin-homology domain, CH-domain"/>
    <property type="match status" value="1"/>
</dbReference>